<protein>
    <submittedName>
        <fullName evidence="2">Uncharacterized protein</fullName>
    </submittedName>
</protein>
<proteinExistence type="predicted"/>
<gene>
    <name evidence="2" type="ORF">SMACR_07476</name>
</gene>
<sequence length="108" mass="12010">MTTDHTSELVNALKDIKDTLAAQMEHLKTNSLLLQAFLELNQKEAEKTPAAVQSKDKNTPNLPDVESTVNQRSAAVQPMRKNAPKPPDVKAKADRDSKQLGFLFLRID</sequence>
<evidence type="ECO:0000313" key="2">
    <source>
        <dbReference type="EMBL" id="KAA8619432.1"/>
    </source>
</evidence>
<reference evidence="2 3" key="1">
    <citation type="submission" date="2017-07" db="EMBL/GenBank/DDBJ databases">
        <title>Genome sequence of the Sordaria macrospora wild type strain R19027.</title>
        <authorList>
            <person name="Nowrousian M."/>
            <person name="Teichert I."/>
            <person name="Kueck U."/>
        </authorList>
    </citation>
    <scope>NUCLEOTIDE SEQUENCE [LARGE SCALE GENOMIC DNA]</scope>
    <source>
        <strain evidence="2 3">R19027</strain>
        <tissue evidence="2">Mycelium</tissue>
    </source>
</reference>
<accession>A0A8S8ZAT0</accession>
<dbReference type="AlphaFoldDB" id="A0A8S8ZAT0"/>
<organism evidence="2 3">
    <name type="scientific">Sordaria macrospora</name>
    <dbReference type="NCBI Taxonomy" id="5147"/>
    <lineage>
        <taxon>Eukaryota</taxon>
        <taxon>Fungi</taxon>
        <taxon>Dikarya</taxon>
        <taxon>Ascomycota</taxon>
        <taxon>Pezizomycotina</taxon>
        <taxon>Sordariomycetes</taxon>
        <taxon>Sordariomycetidae</taxon>
        <taxon>Sordariales</taxon>
        <taxon>Sordariaceae</taxon>
        <taxon>Sordaria</taxon>
    </lineage>
</organism>
<evidence type="ECO:0000313" key="3">
    <source>
        <dbReference type="Proteomes" id="UP000433876"/>
    </source>
</evidence>
<dbReference type="Proteomes" id="UP000433876">
    <property type="component" value="Unassembled WGS sequence"/>
</dbReference>
<evidence type="ECO:0000256" key="1">
    <source>
        <dbReference type="SAM" id="MobiDB-lite"/>
    </source>
</evidence>
<dbReference type="VEuPathDB" id="FungiDB:SMAC_07476"/>
<dbReference type="EMBL" id="NMPR01000437">
    <property type="protein sequence ID" value="KAA8619432.1"/>
    <property type="molecule type" value="Genomic_DNA"/>
</dbReference>
<feature type="region of interest" description="Disordered" evidence="1">
    <location>
        <begin position="45"/>
        <end position="95"/>
    </location>
</feature>
<comment type="caution">
    <text evidence="2">The sequence shown here is derived from an EMBL/GenBank/DDBJ whole genome shotgun (WGS) entry which is preliminary data.</text>
</comment>
<name>A0A8S8ZAT0_SORMA</name>